<dbReference type="SUPFAM" id="SSF52540">
    <property type="entry name" value="P-loop containing nucleoside triphosphate hydrolases"/>
    <property type="match status" value="1"/>
</dbReference>
<dbReference type="Proteomes" id="UP000321533">
    <property type="component" value="Chromosome"/>
</dbReference>
<dbReference type="RefSeq" id="WP_147190718.1">
    <property type="nucleotide sequence ID" value="NZ_CP042435.1"/>
</dbReference>
<sequence>MNKAPVLIVGMARSGTTLVSHILGSLPGVHIEVEPHALWKSGNFKYLNDEEYDDRDKIAASIRNKLTKDLSGKVLIEKSPINCLRPNLVYKVFPDAKIVYIERNPVRCIYSNYTRSLKRDSFKLSIILKKYFVYTGSEDLKGAISERGLFKQISFKDIPRFLQYTARMFYLRQVAGTLPFGPKLKNFATIVKKKGLLYYHVAVFKAAQRYKKIYSELYGKNMQTFSMENIMNDHNEIKRMLDFLQFSYSEVWINNIQGSFDSERVKESAEPQAIDKEILALLDDNDTGNGFS</sequence>
<name>A0A5B8VD39_9BACT</name>
<dbReference type="EMBL" id="CP042435">
    <property type="protein sequence ID" value="QEC68566.1"/>
    <property type="molecule type" value="Genomic_DNA"/>
</dbReference>
<proteinExistence type="predicted"/>
<dbReference type="GO" id="GO:0016740">
    <property type="term" value="F:transferase activity"/>
    <property type="evidence" value="ECO:0007669"/>
    <property type="project" value="UniProtKB-KW"/>
</dbReference>
<dbReference type="Pfam" id="PF13469">
    <property type="entry name" value="Sulfotransfer_3"/>
    <property type="match status" value="1"/>
</dbReference>
<organism evidence="1 2">
    <name type="scientific">Panacibacter ginsenosidivorans</name>
    <dbReference type="NCBI Taxonomy" id="1813871"/>
    <lineage>
        <taxon>Bacteria</taxon>
        <taxon>Pseudomonadati</taxon>
        <taxon>Bacteroidota</taxon>
        <taxon>Chitinophagia</taxon>
        <taxon>Chitinophagales</taxon>
        <taxon>Chitinophagaceae</taxon>
        <taxon>Panacibacter</taxon>
    </lineage>
</organism>
<dbReference type="AlphaFoldDB" id="A0A5B8VD39"/>
<reference evidence="1 2" key="1">
    <citation type="journal article" date="2016" name="Int. J. Syst. Evol. Microbiol.">
        <title>Panacibacter ginsenosidivorans gen. nov., sp. nov., with ginsenoside converting activity isolated from soil of a ginseng field.</title>
        <authorList>
            <person name="Siddiqi M.Z."/>
            <person name="Muhammad Shafi S."/>
            <person name="Choi K.D."/>
            <person name="Im W.T."/>
        </authorList>
    </citation>
    <scope>NUCLEOTIDE SEQUENCE [LARGE SCALE GENOMIC DNA]</scope>
    <source>
        <strain evidence="1 2">Gsoil1550</strain>
    </source>
</reference>
<evidence type="ECO:0000313" key="1">
    <source>
        <dbReference type="EMBL" id="QEC68566.1"/>
    </source>
</evidence>
<gene>
    <name evidence="1" type="ORF">FRZ67_15085</name>
</gene>
<dbReference type="InterPro" id="IPR027417">
    <property type="entry name" value="P-loop_NTPase"/>
</dbReference>
<dbReference type="Gene3D" id="3.40.50.300">
    <property type="entry name" value="P-loop containing nucleotide triphosphate hydrolases"/>
    <property type="match status" value="1"/>
</dbReference>
<dbReference type="KEGG" id="pgin:FRZ67_15085"/>
<keyword evidence="2" id="KW-1185">Reference proteome</keyword>
<evidence type="ECO:0000313" key="2">
    <source>
        <dbReference type="Proteomes" id="UP000321533"/>
    </source>
</evidence>
<dbReference type="OrthoDB" id="5432096at2"/>
<accession>A0A5B8VD39</accession>
<keyword evidence="1" id="KW-0808">Transferase</keyword>
<protein>
    <submittedName>
        <fullName evidence="1">Sulfotransferase</fullName>
    </submittedName>
</protein>